<dbReference type="Proteomes" id="UP001461341">
    <property type="component" value="Chromosome"/>
</dbReference>
<keyword evidence="2" id="KW-1185">Reference proteome</keyword>
<dbReference type="RefSeq" id="WP_369018948.1">
    <property type="nucleotide sequence ID" value="NZ_CP121689.1"/>
</dbReference>
<evidence type="ECO:0000313" key="2">
    <source>
        <dbReference type="Proteomes" id="UP001461341"/>
    </source>
</evidence>
<name>A0ABZ2YCQ5_9BACT</name>
<sequence length="253" mass="28237">MERLRLLKSNLVTALIALVVLFTTVNAFSEETAPATLEIKELVVEELVIKDREGRARIRMGVDSANSPVIFFYDQTGKKQLSLSTGPAEKGIAQIILYSEEKPVLALESREGTGKLSLAEVGQPEITATVDSFKIKVLEFNLRQNSITTITSKLIQWSLYATPAEDADTEGLAVYVETRPTPSWKVNFEEGRPSTSAEEIKNVYQEAGEYLYREILRPNFPALSPEKLTIHFSMYGYKVGTWKNGTIKLVGEE</sequence>
<accession>A0ABZ2YCQ5</accession>
<gene>
    <name evidence="1" type="ORF">QBE54_03385</name>
</gene>
<organism evidence="1 2">
    <name type="scientific">Thermatribacter velox</name>
    <dbReference type="NCBI Taxonomy" id="3039681"/>
    <lineage>
        <taxon>Bacteria</taxon>
        <taxon>Pseudomonadati</taxon>
        <taxon>Atribacterota</taxon>
        <taxon>Atribacteria</taxon>
        <taxon>Atribacterales</taxon>
        <taxon>Thermatribacteraceae</taxon>
        <taxon>Thermatribacter</taxon>
    </lineage>
</organism>
<proteinExistence type="predicted"/>
<reference evidence="1 2" key="1">
    <citation type="submission" date="2023-03" db="EMBL/GenBank/DDBJ databases">
        <title>Novel Species.</title>
        <authorList>
            <person name="Ma S."/>
        </authorList>
    </citation>
    <scope>NUCLEOTIDE SEQUENCE [LARGE SCALE GENOMIC DNA]</scope>
    <source>
        <strain evidence="1 2">B11</strain>
    </source>
</reference>
<protein>
    <submittedName>
        <fullName evidence="1">Uncharacterized protein</fullName>
    </submittedName>
</protein>
<dbReference type="EMBL" id="CP121689">
    <property type="protein sequence ID" value="WZL76784.1"/>
    <property type="molecule type" value="Genomic_DNA"/>
</dbReference>
<evidence type="ECO:0000313" key="1">
    <source>
        <dbReference type="EMBL" id="WZL76784.1"/>
    </source>
</evidence>